<evidence type="ECO:0000313" key="6">
    <source>
        <dbReference type="Proteomes" id="UP001319060"/>
    </source>
</evidence>
<comment type="caution">
    <text evidence="5">The sequence shown here is derived from an EMBL/GenBank/DDBJ whole genome shotgun (WGS) entry which is preliminary data.</text>
</comment>
<evidence type="ECO:0000256" key="4">
    <source>
        <dbReference type="HAMAP-Rule" id="MF_00167"/>
    </source>
</evidence>
<protein>
    <recommendedName>
        <fullName evidence="4">Translational regulator CsrA</fullName>
    </recommendedName>
</protein>
<keyword evidence="6" id="KW-1185">Reference proteome</keyword>
<keyword evidence="1 4" id="KW-0963">Cytoplasm</keyword>
<evidence type="ECO:0000256" key="3">
    <source>
        <dbReference type="ARBA" id="ARBA00022884"/>
    </source>
</evidence>
<gene>
    <name evidence="4 5" type="primary">csrA</name>
    <name evidence="5" type="ORF">JYA64_15795</name>
</gene>
<dbReference type="NCBIfam" id="NF002469">
    <property type="entry name" value="PRK01712.1"/>
    <property type="match status" value="1"/>
</dbReference>
<dbReference type="HAMAP" id="MF_00167">
    <property type="entry name" value="CsrA"/>
    <property type="match status" value="1"/>
</dbReference>
<keyword evidence="4" id="KW-0678">Repressor</keyword>
<dbReference type="InterPro" id="IPR003751">
    <property type="entry name" value="CsrA"/>
</dbReference>
<comment type="function">
    <text evidence="4">A translational regulator that binds mRNA to regulate translation initiation and/or mRNA stability. Usually binds in the 5'-UTR at or near the Shine-Dalgarno sequence preventing ribosome-binding, thus repressing translation. Its main target seems to be the major flagellin gene, while its function is anatagonized by FliW.</text>
</comment>
<reference evidence="5 6" key="1">
    <citation type="submission" date="2021-01" db="EMBL/GenBank/DDBJ databases">
        <title>Genome Sequencing of Type Strains.</title>
        <authorList>
            <person name="Lemaire J.F."/>
            <person name="Inderbitzin P."/>
            <person name="Collins S.B."/>
            <person name="Wespe N."/>
            <person name="Knight-Connoni V."/>
        </authorList>
    </citation>
    <scope>NUCLEOTIDE SEQUENCE [LARGE SCALE GENOMIC DNA]</scope>
    <source>
        <strain evidence="5 6">DSM 14730</strain>
    </source>
</reference>
<evidence type="ECO:0000256" key="1">
    <source>
        <dbReference type="ARBA" id="ARBA00022490"/>
    </source>
</evidence>
<dbReference type="InterPro" id="IPR036107">
    <property type="entry name" value="CsrA_sf"/>
</dbReference>
<keyword evidence="3 4" id="KW-0694">RNA-binding</keyword>
<name>A0ABS2ZH60_9BACL</name>
<organism evidence="5 6">
    <name type="scientific">Fictibacillus barbaricus</name>
    <dbReference type="NCBI Taxonomy" id="182136"/>
    <lineage>
        <taxon>Bacteria</taxon>
        <taxon>Bacillati</taxon>
        <taxon>Bacillota</taxon>
        <taxon>Bacilli</taxon>
        <taxon>Bacillales</taxon>
        <taxon>Fictibacillaceae</taxon>
        <taxon>Fictibacillus</taxon>
    </lineage>
</organism>
<proteinExistence type="inferred from homology"/>
<dbReference type="Pfam" id="PF02599">
    <property type="entry name" value="CsrA"/>
    <property type="match status" value="1"/>
</dbReference>
<dbReference type="SUPFAM" id="SSF117130">
    <property type="entry name" value="CsrA-like"/>
    <property type="match status" value="1"/>
</dbReference>
<comment type="subcellular location">
    <subcellularLocation>
        <location evidence="4">Cytoplasm</location>
    </subcellularLocation>
</comment>
<evidence type="ECO:0000313" key="5">
    <source>
        <dbReference type="EMBL" id="MBN3546771.1"/>
    </source>
</evidence>
<keyword evidence="4" id="KW-1005">Bacterial flagellum biogenesis</keyword>
<sequence length="75" mass="8619">MLVLTRKLQEAIKIGQDIEITILTIEGDQVKLGISAPKDIEIHRKEIFLSIQEENNKASNTNFNQLQQLFNIKKN</sequence>
<dbReference type="Proteomes" id="UP001319060">
    <property type="component" value="Unassembled WGS sequence"/>
</dbReference>
<dbReference type="EMBL" id="JAFHKS010000044">
    <property type="protein sequence ID" value="MBN3546771.1"/>
    <property type="molecule type" value="Genomic_DNA"/>
</dbReference>
<comment type="similarity">
    <text evidence="4">Belongs to the CsrA/RsmA family.</text>
</comment>
<keyword evidence="2 4" id="KW-0810">Translation regulation</keyword>
<accession>A0ABS2ZH60</accession>
<evidence type="ECO:0000256" key="2">
    <source>
        <dbReference type="ARBA" id="ARBA00022845"/>
    </source>
</evidence>
<dbReference type="PANTHER" id="PTHR34984">
    <property type="entry name" value="CARBON STORAGE REGULATOR"/>
    <property type="match status" value="1"/>
</dbReference>
<comment type="subunit">
    <text evidence="4">Homodimer; the beta-strands of each monomer intercalate to form a hydrophobic core, while the alpha-helices form wings that extend away from the core.</text>
</comment>
<dbReference type="PANTHER" id="PTHR34984:SF1">
    <property type="entry name" value="CARBON STORAGE REGULATOR"/>
    <property type="match status" value="1"/>
</dbReference>
<dbReference type="NCBIfam" id="TIGR00202">
    <property type="entry name" value="csrA"/>
    <property type="match status" value="1"/>
</dbReference>
<dbReference type="Gene3D" id="2.60.40.4380">
    <property type="entry name" value="Translational regulator CsrA"/>
    <property type="match status" value="1"/>
</dbReference>
<dbReference type="RefSeq" id="WP_188401074.1">
    <property type="nucleotide sequence ID" value="NZ_BMCE01000001.1"/>
</dbReference>